<dbReference type="EMBL" id="CP002507">
    <property type="protein sequence ID" value="ADW76661.1"/>
    <property type="molecule type" value="Genomic_DNA"/>
</dbReference>
<accession>A0A0H3FK12</accession>
<evidence type="ECO:0000313" key="1">
    <source>
        <dbReference type="EMBL" id="ADW76661.1"/>
    </source>
</evidence>
<dbReference type="OrthoDB" id="10015498at2"/>
<name>A0A0H3FK12_RAHSY</name>
<keyword evidence="1" id="KW-0614">Plasmid</keyword>
<protein>
    <recommendedName>
        <fullName evidence="3">Fimbrial protein</fullName>
    </recommendedName>
</protein>
<proteinExistence type="predicted"/>
<dbReference type="Proteomes" id="UP000007257">
    <property type="component" value="Plasmid pRAHAQ02"/>
</dbReference>
<dbReference type="KEGG" id="rah:Rahaq_5089"/>
<evidence type="ECO:0008006" key="3">
    <source>
        <dbReference type="Google" id="ProtNLM"/>
    </source>
</evidence>
<dbReference type="RefSeq" id="WP_013578341.1">
    <property type="nucleotide sequence ID" value="NC_015063.1"/>
</dbReference>
<organism evidence="1 2">
    <name type="scientific">Rahnella sp. (strain Y9602)</name>
    <dbReference type="NCBI Taxonomy" id="2703885"/>
    <lineage>
        <taxon>Bacteria</taxon>
        <taxon>Pseudomonadati</taxon>
        <taxon>Pseudomonadota</taxon>
        <taxon>Gammaproteobacteria</taxon>
        <taxon>Enterobacterales</taxon>
        <taxon>Yersiniaceae</taxon>
        <taxon>Rahnella</taxon>
    </lineage>
</organism>
<gene>
    <name evidence="1" type="ordered locus">Rahaq_5089</name>
</gene>
<dbReference type="HOGENOM" id="CLU_1065062_0_0_6"/>
<geneLocation type="plasmid" evidence="1 2">
    <name>pRAHAQ02</name>
</geneLocation>
<dbReference type="AlphaFoldDB" id="A0A0H3FK12"/>
<sequence length="261" mass="28151">MLYRLLLYVVLAVFNVEYAGAITISASTPAVYKIYMPPQESTHKGFNLTFKLRCTAPSDYIAKWTSKGKTNTGNFTMPCDPDGTPWDTGFVLASSSDIYDLAFDINITPNESSGIPAGVDVEWQLYEDQFGTVQHNQKQHSAEITPAQSCSVDVNSTPTIPDIVPGKSVNAVTLTSLTIGSGHLTFRPDTHDENGGLLKGDTGGSLSYSVIDSESNSNWNTADAQWQGDLTQHYSVKLGDIPLSTTPGTYTGTMTATISCE</sequence>
<reference evidence="1 2" key="2">
    <citation type="journal article" date="2012" name="J. Bacteriol.">
        <title>Complete Genome Sequence of Rahnella sp. Strain Y9602, a Gammaproteobacterium Isolate from Metal- and Radionuclide-Contaminated Soil.</title>
        <authorList>
            <person name="Martinez R.J."/>
            <person name="Bruce D."/>
            <person name="Detter C."/>
            <person name="Goodwin L.A."/>
            <person name="Han J."/>
            <person name="Han C.S."/>
            <person name="Held B."/>
            <person name="Land M.L."/>
            <person name="Mikhailova N."/>
            <person name="Nolan M."/>
            <person name="Pennacchio L."/>
            <person name="Pitluck S."/>
            <person name="Tapia R."/>
            <person name="Woyke T."/>
            <person name="Sobecky P.A."/>
        </authorList>
    </citation>
    <scope>NUCLEOTIDE SEQUENCE [LARGE SCALE GENOMIC DNA]</scope>
    <source>
        <strain evidence="1 2">Y9602</strain>
        <plasmid evidence="1 2">pRAHAQ02</plasmid>
    </source>
</reference>
<evidence type="ECO:0000313" key="2">
    <source>
        <dbReference type="Proteomes" id="UP000007257"/>
    </source>
</evidence>
<reference evidence="2" key="1">
    <citation type="submission" date="2011-01" db="EMBL/GenBank/DDBJ databases">
        <title>Complete sequence of plasmid2 of Rahnella sp. Y9602.</title>
        <authorList>
            <consortium name="US DOE Joint Genome Institute"/>
            <person name="Lucas S."/>
            <person name="Copeland A."/>
            <person name="Lapidus A."/>
            <person name="Cheng J.-F."/>
            <person name="Goodwin L."/>
            <person name="Pitluck S."/>
            <person name="Lu M."/>
            <person name="Detter J.C."/>
            <person name="Han C."/>
            <person name="Tapia R."/>
            <person name="Land M."/>
            <person name="Hauser L."/>
            <person name="Kyrpides N."/>
            <person name="Ivanova N."/>
            <person name="Ovchinnikova G."/>
            <person name="Pagani I."/>
            <person name="Sobecky P.A."/>
            <person name="Martinez R.J."/>
            <person name="Woyke T."/>
        </authorList>
    </citation>
    <scope>NUCLEOTIDE SEQUENCE [LARGE SCALE GENOMIC DNA]</scope>
    <source>
        <strain evidence="2">Y9602</strain>
        <plasmid evidence="2">pRAHAQ02</plasmid>
    </source>
</reference>